<evidence type="ECO:0000313" key="2">
    <source>
        <dbReference type="EMBL" id="APW40328.1"/>
    </source>
</evidence>
<keyword evidence="2" id="KW-0378">Hydrolase</keyword>
<dbReference type="GO" id="GO:0016787">
    <property type="term" value="F:hydrolase activity"/>
    <property type="evidence" value="ECO:0007669"/>
    <property type="project" value="UniProtKB-KW"/>
</dbReference>
<organism evidence="2 3">
    <name type="scientific">Rhodoferax koreensis</name>
    <dbReference type="NCBI Taxonomy" id="1842727"/>
    <lineage>
        <taxon>Bacteria</taxon>
        <taxon>Pseudomonadati</taxon>
        <taxon>Pseudomonadota</taxon>
        <taxon>Betaproteobacteria</taxon>
        <taxon>Burkholderiales</taxon>
        <taxon>Comamonadaceae</taxon>
        <taxon>Rhodoferax</taxon>
    </lineage>
</organism>
<protein>
    <submittedName>
        <fullName evidence="2">Alpha/beta hydrolase</fullName>
    </submittedName>
</protein>
<proteinExistence type="predicted"/>
<evidence type="ECO:0000259" key="1">
    <source>
        <dbReference type="Pfam" id="PF12146"/>
    </source>
</evidence>
<dbReference type="Gene3D" id="3.40.50.1820">
    <property type="entry name" value="alpha/beta hydrolase"/>
    <property type="match status" value="1"/>
</dbReference>
<dbReference type="Proteomes" id="UP000186609">
    <property type="component" value="Chromosome"/>
</dbReference>
<dbReference type="SUPFAM" id="SSF53474">
    <property type="entry name" value="alpha/beta-Hydrolases"/>
    <property type="match status" value="1"/>
</dbReference>
<name>A0A1P8K2U1_9BURK</name>
<dbReference type="AlphaFoldDB" id="A0A1P8K2U1"/>
<dbReference type="Pfam" id="PF12146">
    <property type="entry name" value="Hydrolase_4"/>
    <property type="match status" value="1"/>
</dbReference>
<dbReference type="KEGG" id="rhy:RD110_26590"/>
<dbReference type="OrthoDB" id="9806902at2"/>
<dbReference type="InterPro" id="IPR022742">
    <property type="entry name" value="Hydrolase_4"/>
</dbReference>
<dbReference type="InterPro" id="IPR051044">
    <property type="entry name" value="MAG_DAG_Lipase"/>
</dbReference>
<dbReference type="PANTHER" id="PTHR11614">
    <property type="entry name" value="PHOSPHOLIPASE-RELATED"/>
    <property type="match status" value="1"/>
</dbReference>
<reference evidence="2 3" key="1">
    <citation type="submission" date="2017-01" db="EMBL/GenBank/DDBJ databases">
        <authorList>
            <person name="Mah S.A."/>
            <person name="Swanson W.J."/>
            <person name="Moy G.W."/>
            <person name="Vacquier V.D."/>
        </authorList>
    </citation>
    <scope>NUCLEOTIDE SEQUENCE [LARGE SCALE GENOMIC DNA]</scope>
    <source>
        <strain evidence="2 3">DCY110</strain>
    </source>
</reference>
<dbReference type="InterPro" id="IPR029058">
    <property type="entry name" value="AB_hydrolase_fold"/>
</dbReference>
<accession>A0A1P8K2U1</accession>
<keyword evidence="3" id="KW-1185">Reference proteome</keyword>
<dbReference type="InterPro" id="IPR000073">
    <property type="entry name" value="AB_hydrolase_1"/>
</dbReference>
<dbReference type="STRING" id="1842727.RD110_26590"/>
<dbReference type="PRINTS" id="PR00111">
    <property type="entry name" value="ABHYDROLASE"/>
</dbReference>
<gene>
    <name evidence="2" type="ORF">RD110_26590</name>
</gene>
<feature type="domain" description="Serine aminopeptidase S33" evidence="1">
    <location>
        <begin position="32"/>
        <end position="266"/>
    </location>
</feature>
<evidence type="ECO:0000313" key="3">
    <source>
        <dbReference type="Proteomes" id="UP000186609"/>
    </source>
</evidence>
<dbReference type="EMBL" id="CP019236">
    <property type="protein sequence ID" value="APW40328.1"/>
    <property type="molecule type" value="Genomic_DNA"/>
</dbReference>
<sequence>MRMNVESTLSTFTAGDGENLAVQDWPLGEDRPMRGVVVLVHGLGEHAARYDHVAQRLNAWGFAVRGYDQYGHGESGGSRGRLPSATRLIDDLDDVLESTRARMPRGMPLVVLGHSLGALVAARFAAMGRRPIEGLVLSSPGLDHGLNAVQRLALATVPAIAPHLRLHNGLDPAFLSHDPAVVQAYRADRYCHNRMSARMARFITDSGPILLARAATWAVPTLLLYAGGDKLVPPDGSRAFASAAPPRIVTAHCFEGLYHDLFNELDSEPVFALLRQWLDRRFPMGRDTAA</sequence>